<organism evidence="2 3">
    <name type="scientific">Populus alba x Populus x berolinensis</name>
    <dbReference type="NCBI Taxonomy" id="444605"/>
    <lineage>
        <taxon>Eukaryota</taxon>
        <taxon>Viridiplantae</taxon>
        <taxon>Streptophyta</taxon>
        <taxon>Embryophyta</taxon>
        <taxon>Tracheophyta</taxon>
        <taxon>Spermatophyta</taxon>
        <taxon>Magnoliopsida</taxon>
        <taxon>eudicotyledons</taxon>
        <taxon>Gunneridae</taxon>
        <taxon>Pentapetalae</taxon>
        <taxon>rosids</taxon>
        <taxon>fabids</taxon>
        <taxon>Malpighiales</taxon>
        <taxon>Salicaceae</taxon>
        <taxon>Saliceae</taxon>
        <taxon>Populus</taxon>
    </lineage>
</organism>
<dbReference type="PROSITE" id="PS50011">
    <property type="entry name" value="PROTEIN_KINASE_DOM"/>
    <property type="match status" value="1"/>
</dbReference>
<dbReference type="InterPro" id="IPR011009">
    <property type="entry name" value="Kinase-like_dom_sf"/>
</dbReference>
<evidence type="ECO:0000313" key="2">
    <source>
        <dbReference type="EMBL" id="KAJ6960889.1"/>
    </source>
</evidence>
<dbReference type="AlphaFoldDB" id="A0AAD6LHW3"/>
<dbReference type="EMBL" id="JAQIZT010000017">
    <property type="protein sequence ID" value="KAJ6960889.1"/>
    <property type="molecule type" value="Genomic_DNA"/>
</dbReference>
<feature type="domain" description="Protein kinase" evidence="1">
    <location>
        <begin position="291"/>
        <end position="455"/>
    </location>
</feature>
<dbReference type="GO" id="GO:0004713">
    <property type="term" value="F:protein tyrosine kinase activity"/>
    <property type="evidence" value="ECO:0007669"/>
    <property type="project" value="InterPro"/>
</dbReference>
<dbReference type="PANTHER" id="PTHR48007:SF40">
    <property type="entry name" value="SERINE-THREONINE_TYROSINE-PROTEIN KINASE CATALYTIC DOMAIN-CONTAINING PROTEIN"/>
    <property type="match status" value="1"/>
</dbReference>
<dbReference type="InterPro" id="IPR000719">
    <property type="entry name" value="Prot_kinase_dom"/>
</dbReference>
<dbReference type="Proteomes" id="UP001164929">
    <property type="component" value="Chromosome 17"/>
</dbReference>
<dbReference type="SUPFAM" id="SSF52058">
    <property type="entry name" value="L domain-like"/>
    <property type="match status" value="1"/>
</dbReference>
<dbReference type="InterPro" id="IPR032675">
    <property type="entry name" value="LRR_dom_sf"/>
</dbReference>
<dbReference type="InterPro" id="IPR046959">
    <property type="entry name" value="PRK1-6/SRF4-like"/>
</dbReference>
<dbReference type="SMART" id="SM00219">
    <property type="entry name" value="TyrKc"/>
    <property type="match status" value="1"/>
</dbReference>
<evidence type="ECO:0000313" key="3">
    <source>
        <dbReference type="Proteomes" id="UP001164929"/>
    </source>
</evidence>
<dbReference type="InterPro" id="IPR020635">
    <property type="entry name" value="Tyr_kinase_cat_dom"/>
</dbReference>
<proteinExistence type="predicted"/>
<dbReference type="InterPro" id="IPR001245">
    <property type="entry name" value="Ser-Thr/Tyr_kinase_cat_dom"/>
</dbReference>
<name>A0AAD6LHW3_9ROSI</name>
<comment type="caution">
    <text evidence="2">The sequence shown here is derived from an EMBL/GenBank/DDBJ whole genome shotgun (WGS) entry which is preliminary data.</text>
</comment>
<dbReference type="Gene3D" id="3.80.10.10">
    <property type="entry name" value="Ribonuclease Inhibitor"/>
    <property type="match status" value="1"/>
</dbReference>
<reference evidence="2" key="1">
    <citation type="journal article" date="2023" name="Mol. Ecol. Resour.">
        <title>Chromosome-level genome assembly of a triploid poplar Populus alba 'Berolinensis'.</title>
        <authorList>
            <person name="Chen S."/>
            <person name="Yu Y."/>
            <person name="Wang X."/>
            <person name="Wang S."/>
            <person name="Zhang T."/>
            <person name="Zhou Y."/>
            <person name="He R."/>
            <person name="Meng N."/>
            <person name="Wang Y."/>
            <person name="Liu W."/>
            <person name="Liu Z."/>
            <person name="Liu J."/>
            <person name="Guo Q."/>
            <person name="Huang H."/>
            <person name="Sederoff R.R."/>
            <person name="Wang G."/>
            <person name="Qu G."/>
            <person name="Chen S."/>
        </authorList>
    </citation>
    <scope>NUCLEOTIDE SEQUENCE</scope>
    <source>
        <strain evidence="2">SC-2020</strain>
    </source>
</reference>
<sequence>MEIGLDRLVTKIRADGQALSVQTGMWFALCLKESSSQVLSHLHFYRTLLSWLILVSENNSIYGPLPNLSNLVLLESVFFSYNRFTGPIPSEYIELPNLEQLELQQNYLDGEIPPFDQPTLTLFNVSYNHLRGSIPDTYVFQRFSESSYDHNSNLCAIPLEPCPVLPLAPLIPPPSPPISPTAEREKEASNLDRCFGCGCINPRCIDGHVCFHRVVIRRHKKGEHQKNIRQHRFLNSFFVLLFQIKIGEDGSSEWTDRKTAYSRSAEDPERSVELQFFDKNIPVFDLDDLLRASAEVFRKGKLGTTYKANLESGAVISVKRVEYMDSLSKKEFIQQMQLLGKMRHENLVQIISFSYSKEEKLIVYEFVPGGSLFELLHENRGVGRIPLNWAARFSIIKDVAKGMAFLHQSLPSHKVPHANLKSSNVLIRGDRHSYHSKLTNYGFLPLLPSRNYPKG</sequence>
<dbReference type="PANTHER" id="PTHR48007">
    <property type="entry name" value="LEUCINE-RICH REPEAT RECEPTOR-LIKE PROTEIN KINASE PXC1"/>
    <property type="match status" value="1"/>
</dbReference>
<dbReference type="GO" id="GO:0005524">
    <property type="term" value="F:ATP binding"/>
    <property type="evidence" value="ECO:0007669"/>
    <property type="project" value="InterPro"/>
</dbReference>
<evidence type="ECO:0000259" key="1">
    <source>
        <dbReference type="PROSITE" id="PS50011"/>
    </source>
</evidence>
<dbReference type="Gene3D" id="3.30.200.20">
    <property type="entry name" value="Phosphorylase Kinase, domain 1"/>
    <property type="match status" value="1"/>
</dbReference>
<dbReference type="Gene3D" id="1.10.510.10">
    <property type="entry name" value="Transferase(Phosphotransferase) domain 1"/>
    <property type="match status" value="1"/>
</dbReference>
<protein>
    <recommendedName>
        <fullName evidence="1">Protein kinase domain-containing protein</fullName>
    </recommendedName>
</protein>
<accession>A0AAD6LHW3</accession>
<dbReference type="SUPFAM" id="SSF56112">
    <property type="entry name" value="Protein kinase-like (PK-like)"/>
    <property type="match status" value="1"/>
</dbReference>
<dbReference type="Pfam" id="PF07714">
    <property type="entry name" value="PK_Tyr_Ser-Thr"/>
    <property type="match status" value="1"/>
</dbReference>
<keyword evidence="3" id="KW-1185">Reference proteome</keyword>
<gene>
    <name evidence="2" type="ORF">NC653_038790</name>
</gene>